<dbReference type="GO" id="GO:0043332">
    <property type="term" value="C:mating projection tip"/>
    <property type="evidence" value="ECO:0007669"/>
    <property type="project" value="TreeGrafter"/>
</dbReference>
<accession>W6MPD7</accession>
<dbReference type="PANTHER" id="PTHR47432">
    <property type="entry name" value="CELL WALL ASSEMBLY REGULATOR SMI1"/>
    <property type="match status" value="1"/>
</dbReference>
<organism evidence="4 5">
    <name type="scientific">Kuraishia capsulata CBS 1993</name>
    <dbReference type="NCBI Taxonomy" id="1382522"/>
    <lineage>
        <taxon>Eukaryota</taxon>
        <taxon>Fungi</taxon>
        <taxon>Dikarya</taxon>
        <taxon>Ascomycota</taxon>
        <taxon>Saccharomycotina</taxon>
        <taxon>Pichiomycetes</taxon>
        <taxon>Pichiales</taxon>
        <taxon>Pichiaceae</taxon>
        <taxon>Kuraishia</taxon>
    </lineage>
</organism>
<dbReference type="AlphaFoldDB" id="W6MPD7"/>
<feature type="region of interest" description="Disordered" evidence="2">
    <location>
        <begin position="363"/>
        <end position="427"/>
    </location>
</feature>
<dbReference type="InterPro" id="IPR051873">
    <property type="entry name" value="KNR4/SMI1_regulator"/>
</dbReference>
<dbReference type="HOGENOM" id="CLU_027501_0_0_1"/>
<evidence type="ECO:0000256" key="1">
    <source>
        <dbReference type="ARBA" id="ARBA00005303"/>
    </source>
</evidence>
<dbReference type="EMBL" id="HG793129">
    <property type="protein sequence ID" value="CDK28491.1"/>
    <property type="molecule type" value="Genomic_DNA"/>
</dbReference>
<dbReference type="SUPFAM" id="SSF160631">
    <property type="entry name" value="SMI1/KNR4-like"/>
    <property type="match status" value="1"/>
</dbReference>
<dbReference type="GO" id="GO:0007346">
    <property type="term" value="P:regulation of mitotic cell cycle"/>
    <property type="evidence" value="ECO:0007669"/>
    <property type="project" value="EnsemblFungi"/>
</dbReference>
<gene>
    <name evidence="4" type="ORF">KUCA_T00004474001</name>
</gene>
<dbReference type="InterPro" id="IPR009203">
    <property type="entry name" value="Knr4/Smi1"/>
</dbReference>
<protein>
    <recommendedName>
        <fullName evidence="3">Knr4/Smi1-like domain-containing protein</fullName>
    </recommendedName>
</protein>
<evidence type="ECO:0000259" key="3">
    <source>
        <dbReference type="SMART" id="SM00860"/>
    </source>
</evidence>
<dbReference type="PIRSF" id="PIRSF017023">
    <property type="entry name" value="KNR4"/>
    <property type="match status" value="1"/>
</dbReference>
<feature type="compositionally biased region" description="Basic and acidic residues" evidence="2">
    <location>
        <begin position="416"/>
        <end position="427"/>
    </location>
</feature>
<feature type="region of interest" description="Disordered" evidence="2">
    <location>
        <begin position="187"/>
        <end position="206"/>
    </location>
</feature>
<dbReference type="Gene3D" id="3.40.1580.10">
    <property type="entry name" value="SMI1/KNR4-like"/>
    <property type="match status" value="1"/>
</dbReference>
<dbReference type="Pfam" id="PF09346">
    <property type="entry name" value="SMI1_KNR4"/>
    <property type="match status" value="1"/>
</dbReference>
<feature type="domain" description="Knr4/Smi1-like" evidence="3">
    <location>
        <begin position="102"/>
        <end position="291"/>
    </location>
</feature>
<reference evidence="4" key="1">
    <citation type="submission" date="2013-12" db="EMBL/GenBank/DDBJ databases">
        <authorList>
            <person name="Genoscope - CEA"/>
        </authorList>
    </citation>
    <scope>NUCLEOTIDE SEQUENCE</scope>
    <source>
        <strain evidence="4">CBS 1993</strain>
    </source>
</reference>
<comment type="similarity">
    <text evidence="1">Belongs to the KNR4/SMI1 family.</text>
</comment>
<keyword evidence="5" id="KW-1185">Reference proteome</keyword>
<dbReference type="OrthoDB" id="2305498at2759"/>
<dbReference type="GO" id="GO:0005935">
    <property type="term" value="C:cellular bud neck"/>
    <property type="evidence" value="ECO:0007669"/>
    <property type="project" value="EnsemblFungi"/>
</dbReference>
<feature type="compositionally biased region" description="Polar residues" evidence="2">
    <location>
        <begin position="194"/>
        <end position="206"/>
    </location>
</feature>
<reference evidence="4" key="2">
    <citation type="submission" date="2014-02" db="EMBL/GenBank/DDBJ databases">
        <title>Complete DNA sequence of /Kuraishia capsulata/ illustrates novel genomic features among budding yeasts (/Saccharomycotina/).</title>
        <authorList>
            <person name="Morales L."/>
            <person name="Noel B."/>
            <person name="Porcel B."/>
            <person name="Marcet-Houben M."/>
            <person name="Hullo M-F."/>
            <person name="Sacerdot C."/>
            <person name="Tekaia F."/>
            <person name="Leh-Louis V."/>
            <person name="Despons L."/>
            <person name="Khanna V."/>
            <person name="Aury J-M."/>
            <person name="Barbe V."/>
            <person name="Couloux A."/>
            <person name="Labadie K."/>
            <person name="Pelletier E."/>
            <person name="Souciet J-L."/>
            <person name="Boekhout T."/>
            <person name="Gabaldon T."/>
            <person name="Wincker P."/>
            <person name="Dujon B."/>
        </authorList>
    </citation>
    <scope>NUCLEOTIDE SEQUENCE</scope>
    <source>
        <strain evidence="4">CBS 1993</strain>
    </source>
</reference>
<dbReference type="Proteomes" id="UP000019384">
    <property type="component" value="Unassembled WGS sequence"/>
</dbReference>
<evidence type="ECO:0000313" key="5">
    <source>
        <dbReference type="Proteomes" id="UP000019384"/>
    </source>
</evidence>
<dbReference type="GO" id="GO:0032995">
    <property type="term" value="P:regulation of fungal-type cell wall biogenesis"/>
    <property type="evidence" value="ECO:0007669"/>
    <property type="project" value="EnsemblFungi"/>
</dbReference>
<dbReference type="GO" id="GO:0070880">
    <property type="term" value="P:fungal-type cell wall beta-glucan biosynthetic process"/>
    <property type="evidence" value="ECO:0007669"/>
    <property type="project" value="TreeGrafter"/>
</dbReference>
<dbReference type="InterPro" id="IPR037883">
    <property type="entry name" value="Knr4/Smi1-like_sf"/>
</dbReference>
<proteinExistence type="inferred from homology"/>
<dbReference type="PANTHER" id="PTHR47432:SF1">
    <property type="entry name" value="CELL WALL ASSEMBLY REGULATOR SMI1"/>
    <property type="match status" value="1"/>
</dbReference>
<name>W6MPD7_9ASCO</name>
<dbReference type="GO" id="GO:0000131">
    <property type="term" value="C:incipient cellular bud site"/>
    <property type="evidence" value="ECO:0007669"/>
    <property type="project" value="EnsemblFungi"/>
</dbReference>
<evidence type="ECO:0000256" key="2">
    <source>
        <dbReference type="SAM" id="MobiDB-lite"/>
    </source>
</evidence>
<dbReference type="STRING" id="1382522.W6MPD7"/>
<dbReference type="RefSeq" id="XP_022460481.1">
    <property type="nucleotide sequence ID" value="XM_022601212.1"/>
</dbReference>
<sequence length="427" mass="46980">MSYLSKKWKQLVYGFSTEDRYADYKAHVGEQPSGITKLSNPSSENVNAALADHPEGLAQEYREAFTDIDKAPGSREVVLAWDLIKEWASANHGEILSSLSSKCTLTDIAQAQYDLGIVFPKCVIQSLRIHDGQEATPSSARRFGLIFGLGVMPLDEIVGMTKTWRAVGERMNATPILKYSAAKKTNFEEDQEQTEGASSDGGLQNVQEEPIQSKKYKEDSIPKQSSVPPGYVRADYSNPDWIPLITDYAGNHVGVDLAPGPEGTVGQVILFGREFDVKYVVAPTWGDFLLEFAKDLEQKNWRLMDEDFADDGDLVFVDGTTKQEIPYLDVLRKRAIHSANRLEATQPKNTKKVKVVPDLKPPSTIVSIEGPSTEPDLIDTASPNPNAKAPIEEKTGDTDEVMTESENLAGGSEAQDGAKVRLEDVDL</sequence>
<evidence type="ECO:0000313" key="4">
    <source>
        <dbReference type="EMBL" id="CDK28491.1"/>
    </source>
</evidence>
<dbReference type="SMART" id="SM00860">
    <property type="entry name" value="SMI1_KNR4"/>
    <property type="match status" value="1"/>
</dbReference>
<dbReference type="InterPro" id="IPR018958">
    <property type="entry name" value="Knr4/Smi1-like_dom"/>
</dbReference>
<dbReference type="GeneID" id="34521869"/>